<protein>
    <submittedName>
        <fullName evidence="1">Uncharacterized protein</fullName>
    </submittedName>
</protein>
<dbReference type="EMBL" id="CACVAX010000056">
    <property type="protein sequence ID" value="CAA6820102.1"/>
    <property type="molecule type" value="Genomic_DNA"/>
</dbReference>
<gene>
    <name evidence="1" type="ORF">HELGO_WM8946</name>
</gene>
<reference evidence="1" key="1">
    <citation type="submission" date="2020-01" db="EMBL/GenBank/DDBJ databases">
        <authorList>
            <person name="Meier V. D."/>
            <person name="Meier V D."/>
        </authorList>
    </citation>
    <scope>NUCLEOTIDE SEQUENCE</scope>
    <source>
        <strain evidence="1">HLG_WM_MAG_04</strain>
    </source>
</reference>
<name>A0A6S6TGW7_9BACT</name>
<dbReference type="AlphaFoldDB" id="A0A6S6TGW7"/>
<evidence type="ECO:0000313" key="1">
    <source>
        <dbReference type="EMBL" id="CAA6820102.1"/>
    </source>
</evidence>
<accession>A0A6S6TGW7</accession>
<sequence>MEAKSLRSLMIKHFGFLEEDYGFTYESSSCNHASCRYVKSTLAIEIQHMNGQLKVLFLRKEESKSLAEVMSELLKKEFLYPEHFSSWVLSMGDVDSRLAYDANLIKVYAKDIL</sequence>
<proteinExistence type="predicted"/>
<organism evidence="1">
    <name type="scientific">uncultured Sulfurovum sp</name>
    <dbReference type="NCBI Taxonomy" id="269237"/>
    <lineage>
        <taxon>Bacteria</taxon>
        <taxon>Pseudomonadati</taxon>
        <taxon>Campylobacterota</taxon>
        <taxon>Epsilonproteobacteria</taxon>
        <taxon>Campylobacterales</taxon>
        <taxon>Sulfurovaceae</taxon>
        <taxon>Sulfurovum</taxon>
        <taxon>environmental samples</taxon>
    </lineage>
</organism>